<protein>
    <recommendedName>
        <fullName evidence="2 5">Basal-body rod modification protein FlgD</fullName>
    </recommendedName>
</protein>
<dbReference type="InterPro" id="IPR025965">
    <property type="entry name" value="FlgD/Vpr_Ig-like"/>
</dbReference>
<evidence type="ECO:0000256" key="4">
    <source>
        <dbReference type="ARBA" id="ARBA00024746"/>
    </source>
</evidence>
<feature type="domain" description="FlgD/Vpr Ig-like" evidence="7">
    <location>
        <begin position="111"/>
        <end position="177"/>
    </location>
</feature>
<accession>A0ABX5M218</accession>
<feature type="domain" description="FlgD Tudor-like" evidence="8">
    <location>
        <begin position="88"/>
        <end position="217"/>
    </location>
</feature>
<dbReference type="EMBL" id="LAPT01000020">
    <property type="protein sequence ID" value="PXF32414.1"/>
    <property type="molecule type" value="Genomic_DNA"/>
</dbReference>
<evidence type="ECO:0000256" key="3">
    <source>
        <dbReference type="ARBA" id="ARBA00022795"/>
    </source>
</evidence>
<evidence type="ECO:0000256" key="5">
    <source>
        <dbReference type="RuleBase" id="RU362076"/>
    </source>
</evidence>
<evidence type="ECO:0000313" key="10">
    <source>
        <dbReference type="Proteomes" id="UP000248090"/>
    </source>
</evidence>
<gene>
    <name evidence="9" type="ORF">WH50_04810</name>
</gene>
<reference evidence="9 10" key="1">
    <citation type="submission" date="2015-03" db="EMBL/GenBank/DDBJ databases">
        <authorList>
            <person name="Krishnan R."/>
            <person name="Midha S."/>
            <person name="Patil P.B."/>
            <person name="Rameshkumar N."/>
        </authorList>
    </citation>
    <scope>NUCLEOTIDE SEQUENCE [LARGE SCALE GENOMIC DNA]</scope>
    <source>
        <strain evidence="9 10">L1E11</strain>
    </source>
</reference>
<dbReference type="Pfam" id="PF03963">
    <property type="entry name" value="FlgD"/>
    <property type="match status" value="1"/>
</dbReference>
<evidence type="ECO:0000256" key="2">
    <source>
        <dbReference type="ARBA" id="ARBA00016013"/>
    </source>
</evidence>
<keyword evidence="3 5" id="KW-1005">Bacterial flagellum biogenesis</keyword>
<dbReference type="Gene3D" id="2.60.40.4070">
    <property type="match status" value="1"/>
</dbReference>
<sequence>MSSSGVSGLGNSLSTTSSTSTSSSSDTSLDSDMFMQLMIAQLKNQDPTSPTDTSEYMSQLASLSTVEQLTNLNDSVSELQTSLQSNLALQASSMVGRTAYVESDSADLDTAGGTVKGMLDLDSSASDVSVGVYNSSGVQVDTIDLGNLSSGENAFTWSPDTSIAGGTYYFVAQGTAGSTSTSLTTYMGQNVDSVSISNGSMTLNLGNGDTASMSDVKRIS</sequence>
<feature type="region of interest" description="Disordered" evidence="6">
    <location>
        <begin position="1"/>
        <end position="28"/>
    </location>
</feature>
<keyword evidence="10" id="KW-1185">Reference proteome</keyword>
<dbReference type="InterPro" id="IPR025963">
    <property type="entry name" value="FLgD_Tudor"/>
</dbReference>
<organism evidence="9 10">
    <name type="scientific">Pokkaliibacter plantistimulans</name>
    <dbReference type="NCBI Taxonomy" id="1635171"/>
    <lineage>
        <taxon>Bacteria</taxon>
        <taxon>Pseudomonadati</taxon>
        <taxon>Pseudomonadota</taxon>
        <taxon>Gammaproteobacteria</taxon>
        <taxon>Oceanospirillales</taxon>
        <taxon>Balneatrichaceae</taxon>
        <taxon>Pokkaliibacter</taxon>
    </lineage>
</organism>
<evidence type="ECO:0000259" key="7">
    <source>
        <dbReference type="Pfam" id="PF13860"/>
    </source>
</evidence>
<evidence type="ECO:0000256" key="1">
    <source>
        <dbReference type="ARBA" id="ARBA00010577"/>
    </source>
</evidence>
<proteinExistence type="inferred from homology"/>
<dbReference type="RefSeq" id="WP_110186299.1">
    <property type="nucleotide sequence ID" value="NZ_CP177354.1"/>
</dbReference>
<comment type="caution">
    <text evidence="9">The sequence shown here is derived from an EMBL/GenBank/DDBJ whole genome shotgun (WGS) entry which is preliminary data.</text>
</comment>
<dbReference type="Pfam" id="PF13861">
    <property type="entry name" value="FLgD_tudor"/>
    <property type="match status" value="1"/>
</dbReference>
<evidence type="ECO:0000313" key="9">
    <source>
        <dbReference type="EMBL" id="PXF32414.1"/>
    </source>
</evidence>
<comment type="function">
    <text evidence="4 5">Required for flagellar hook formation. May act as a scaffolding protein.</text>
</comment>
<name>A0ABX5M218_9GAMM</name>
<comment type="similarity">
    <text evidence="1 5">Belongs to the FlgD family.</text>
</comment>
<dbReference type="Proteomes" id="UP000248090">
    <property type="component" value="Unassembled WGS sequence"/>
</dbReference>
<evidence type="ECO:0000256" key="6">
    <source>
        <dbReference type="SAM" id="MobiDB-lite"/>
    </source>
</evidence>
<evidence type="ECO:0000259" key="8">
    <source>
        <dbReference type="Pfam" id="PF13861"/>
    </source>
</evidence>
<dbReference type="Pfam" id="PF13860">
    <property type="entry name" value="FlgD_ig"/>
    <property type="match status" value="1"/>
</dbReference>
<dbReference type="Gene3D" id="2.30.30.910">
    <property type="match status" value="1"/>
</dbReference>
<dbReference type="InterPro" id="IPR005648">
    <property type="entry name" value="FlgD"/>
</dbReference>